<evidence type="ECO:0000313" key="1">
    <source>
        <dbReference type="EMBL" id="MBR7679002.1"/>
    </source>
</evidence>
<organism evidence="1 2">
    <name type="scientific">Streptomyces daliensis</name>
    <dbReference type="NCBI Taxonomy" id="299421"/>
    <lineage>
        <taxon>Bacteria</taxon>
        <taxon>Bacillati</taxon>
        <taxon>Actinomycetota</taxon>
        <taxon>Actinomycetes</taxon>
        <taxon>Kitasatosporales</taxon>
        <taxon>Streptomycetaceae</taxon>
        <taxon>Streptomyces</taxon>
    </lineage>
</organism>
<proteinExistence type="predicted"/>
<reference evidence="1" key="1">
    <citation type="submission" date="2021-04" db="EMBL/GenBank/DDBJ databases">
        <title>Sequencing of actinobacteria type strains.</title>
        <authorList>
            <person name="Nguyen G.-S."/>
            <person name="Wentzel A."/>
        </authorList>
    </citation>
    <scope>NUCLEOTIDE SEQUENCE</scope>
    <source>
        <strain evidence="1">DSM 42095</strain>
    </source>
</reference>
<protein>
    <submittedName>
        <fullName evidence="1">ANTAR domain-containing protein</fullName>
    </submittedName>
</protein>
<feature type="non-terminal residue" evidence="1">
    <location>
        <position position="136"/>
    </location>
</feature>
<accession>A0A8T4J704</accession>
<gene>
    <name evidence="1" type="ORF">KDA82_39925</name>
</gene>
<dbReference type="Proteomes" id="UP000675554">
    <property type="component" value="Unassembled WGS sequence"/>
</dbReference>
<comment type="caution">
    <text evidence="1">The sequence shown here is derived from an EMBL/GenBank/DDBJ whole genome shotgun (WGS) entry which is preliminary data.</text>
</comment>
<dbReference type="EMBL" id="JAGSMN010002135">
    <property type="protein sequence ID" value="MBR7679002.1"/>
    <property type="molecule type" value="Genomic_DNA"/>
</dbReference>
<dbReference type="AlphaFoldDB" id="A0A8T4J704"/>
<sequence length="136" mass="13826">HATGANATGADALFALPLGSRVGMPGVLDMYSARTRVLEGALAGTLAFADTAATLLLTATGVVSVEAPGPGTMEDVLGFDHYRAEVDQAVGMLTEQIGVDVGVGIGVEEAAVRPRAHAFAHSQTVAEVAVEVVARR</sequence>
<name>A0A8T4J704_9ACTN</name>
<evidence type="ECO:0000313" key="2">
    <source>
        <dbReference type="Proteomes" id="UP000675554"/>
    </source>
</evidence>
<feature type="non-terminal residue" evidence="1">
    <location>
        <position position="1"/>
    </location>
</feature>
<keyword evidence="2" id="KW-1185">Reference proteome</keyword>